<evidence type="ECO:0000313" key="3">
    <source>
        <dbReference type="Proteomes" id="UP000023152"/>
    </source>
</evidence>
<comment type="caution">
    <text evidence="2">The sequence shown here is derived from an EMBL/GenBank/DDBJ whole genome shotgun (WGS) entry which is preliminary data.</text>
</comment>
<protein>
    <submittedName>
        <fullName evidence="2">Uncharacterized protein</fullName>
    </submittedName>
</protein>
<keyword evidence="1" id="KW-0812">Transmembrane</keyword>
<proteinExistence type="predicted"/>
<evidence type="ECO:0000313" key="2">
    <source>
        <dbReference type="EMBL" id="ETO15437.1"/>
    </source>
</evidence>
<keyword evidence="3" id="KW-1185">Reference proteome</keyword>
<evidence type="ECO:0000256" key="1">
    <source>
        <dbReference type="SAM" id="Phobius"/>
    </source>
</evidence>
<keyword evidence="1" id="KW-0472">Membrane</keyword>
<keyword evidence="1" id="KW-1133">Transmembrane helix</keyword>
<reference evidence="2 3" key="1">
    <citation type="journal article" date="2013" name="Curr. Biol.">
        <title>The Genome of the Foraminiferan Reticulomyxa filosa.</title>
        <authorList>
            <person name="Glockner G."/>
            <person name="Hulsmann N."/>
            <person name="Schleicher M."/>
            <person name="Noegel A.A."/>
            <person name="Eichinger L."/>
            <person name="Gallinger C."/>
            <person name="Pawlowski J."/>
            <person name="Sierra R."/>
            <person name="Euteneuer U."/>
            <person name="Pillet L."/>
            <person name="Moustafa A."/>
            <person name="Platzer M."/>
            <person name="Groth M."/>
            <person name="Szafranski K."/>
            <person name="Schliwa M."/>
        </authorList>
    </citation>
    <scope>NUCLEOTIDE SEQUENCE [LARGE SCALE GENOMIC DNA]</scope>
</reference>
<feature type="transmembrane region" description="Helical" evidence="1">
    <location>
        <begin position="76"/>
        <end position="95"/>
    </location>
</feature>
<accession>X6MPU8</accession>
<feature type="transmembrane region" description="Helical" evidence="1">
    <location>
        <begin position="20"/>
        <end position="40"/>
    </location>
</feature>
<feature type="transmembrane region" description="Helical" evidence="1">
    <location>
        <begin position="102"/>
        <end position="118"/>
    </location>
</feature>
<dbReference type="AlphaFoldDB" id="X6MPU8"/>
<gene>
    <name evidence="2" type="ORF">RFI_21927</name>
</gene>
<organism evidence="2 3">
    <name type="scientific">Reticulomyxa filosa</name>
    <dbReference type="NCBI Taxonomy" id="46433"/>
    <lineage>
        <taxon>Eukaryota</taxon>
        <taxon>Sar</taxon>
        <taxon>Rhizaria</taxon>
        <taxon>Retaria</taxon>
        <taxon>Foraminifera</taxon>
        <taxon>Monothalamids</taxon>
        <taxon>Reticulomyxidae</taxon>
        <taxon>Reticulomyxa</taxon>
    </lineage>
</organism>
<dbReference type="EMBL" id="ASPP01019133">
    <property type="protein sequence ID" value="ETO15437.1"/>
    <property type="molecule type" value="Genomic_DNA"/>
</dbReference>
<sequence>GLTKEKQNTKTTQHRTKALFSESTPFFPLFYSLIFIRIALQKNCYTKMLPYKAFCLKKSNSKNEGEHLNYLEKLSFVKVCFAFLWLIPVFVIFCCNRHCLKLYLFFLFIYLLSAQQTPTKKKKMSSDEKVAKEATTWHKITECVNIIDAIAEGEKSNGCGFTVDARTVWKKSAMSNAKSNGKLTSYVKVPASANAILKSYVNIDFPGNDIKSAKISLDDAVLSQKIKNRFI</sequence>
<feature type="non-terminal residue" evidence="2">
    <location>
        <position position="1"/>
    </location>
</feature>
<dbReference type="Proteomes" id="UP000023152">
    <property type="component" value="Unassembled WGS sequence"/>
</dbReference>
<name>X6MPU8_RETFI</name>